<reference evidence="2 3" key="1">
    <citation type="submission" date="2015-01" db="EMBL/GenBank/DDBJ databases">
        <title>Genome of allotetraploid Gossypium barbadense reveals genomic plasticity and fiber elongation in cotton evolution.</title>
        <authorList>
            <person name="Chen X."/>
            <person name="Liu X."/>
            <person name="Zhao B."/>
            <person name="Zheng H."/>
            <person name="Hu Y."/>
            <person name="Lu G."/>
            <person name="Yang C."/>
            <person name="Chen J."/>
            <person name="Shan C."/>
            <person name="Zhang L."/>
            <person name="Zhou Y."/>
            <person name="Wang L."/>
            <person name="Guo W."/>
            <person name="Bai Y."/>
            <person name="Ruan J."/>
            <person name="Shangguan X."/>
            <person name="Mao Y."/>
            <person name="Jiang J."/>
            <person name="Zhu Y."/>
            <person name="Lei J."/>
            <person name="Kang H."/>
            <person name="Chen S."/>
            <person name="He X."/>
            <person name="Wang R."/>
            <person name="Wang Y."/>
            <person name="Chen J."/>
            <person name="Wang L."/>
            <person name="Yu S."/>
            <person name="Wang B."/>
            <person name="Wei J."/>
            <person name="Song S."/>
            <person name="Lu X."/>
            <person name="Gao Z."/>
            <person name="Gu W."/>
            <person name="Deng X."/>
            <person name="Ma D."/>
            <person name="Wang S."/>
            <person name="Liang W."/>
            <person name="Fang L."/>
            <person name="Cai C."/>
            <person name="Zhu X."/>
            <person name="Zhou B."/>
            <person name="Zhang Y."/>
            <person name="Chen Z."/>
            <person name="Xu S."/>
            <person name="Zhu R."/>
            <person name="Wang S."/>
            <person name="Zhang T."/>
            <person name="Zhao G."/>
        </authorList>
    </citation>
    <scope>NUCLEOTIDE SEQUENCE [LARGE SCALE GENOMIC DNA]</scope>
    <source>
        <strain evidence="3">cv. Xinhai21</strain>
        <tissue evidence="2">Leaf</tissue>
    </source>
</reference>
<evidence type="ECO:0000313" key="2">
    <source>
        <dbReference type="EMBL" id="PPR80238.1"/>
    </source>
</evidence>
<evidence type="ECO:0000313" key="3">
    <source>
        <dbReference type="Proteomes" id="UP000239757"/>
    </source>
</evidence>
<organism evidence="2 3">
    <name type="scientific">Gossypium barbadense</name>
    <name type="common">Sea Island cotton</name>
    <name type="synonym">Hibiscus barbadensis</name>
    <dbReference type="NCBI Taxonomy" id="3634"/>
    <lineage>
        <taxon>Eukaryota</taxon>
        <taxon>Viridiplantae</taxon>
        <taxon>Streptophyta</taxon>
        <taxon>Embryophyta</taxon>
        <taxon>Tracheophyta</taxon>
        <taxon>Spermatophyta</taxon>
        <taxon>Magnoliopsida</taxon>
        <taxon>eudicotyledons</taxon>
        <taxon>Gunneridae</taxon>
        <taxon>Pentapetalae</taxon>
        <taxon>rosids</taxon>
        <taxon>malvids</taxon>
        <taxon>Malvales</taxon>
        <taxon>Malvaceae</taxon>
        <taxon>Malvoideae</taxon>
        <taxon>Gossypium</taxon>
    </lineage>
</organism>
<gene>
    <name evidence="2" type="ORF">GOBAR_AA40481</name>
</gene>
<evidence type="ECO:0000256" key="1">
    <source>
        <dbReference type="SAM" id="Phobius"/>
    </source>
</evidence>
<dbReference type="OrthoDB" id="10359995at2759"/>
<feature type="transmembrane region" description="Helical" evidence="1">
    <location>
        <begin position="70"/>
        <end position="101"/>
    </location>
</feature>
<dbReference type="EMBL" id="KZ671953">
    <property type="protein sequence ID" value="PPR80238.1"/>
    <property type="molecule type" value="Genomic_DNA"/>
</dbReference>
<name>A0A2P5VN20_GOSBA</name>
<keyword evidence="1" id="KW-1133">Transmembrane helix</keyword>
<dbReference type="AlphaFoldDB" id="A0A2P5VN20"/>
<keyword evidence="1" id="KW-0472">Membrane</keyword>
<accession>A0A2P5VN20</accession>
<dbReference type="Proteomes" id="UP000239757">
    <property type="component" value="Unassembled WGS sequence"/>
</dbReference>
<feature type="transmembrane region" description="Helical" evidence="1">
    <location>
        <begin position="113"/>
        <end position="130"/>
    </location>
</feature>
<sequence>MTGGTMTAYGSIRNLMKLKGDFGFTAAITLPGGLNSEKGSEQGNPFLIDEAAFNKCIGLYSLFLPSPSSLGFWIFFYVSNLLDCAMVVMVIAFSTSCYVVLKPFHRLRTDSCFICPAFFVYYYIQQYLALVKMLY</sequence>
<proteinExistence type="predicted"/>
<protein>
    <submittedName>
        <fullName evidence="2">Uncharacterized protein</fullName>
    </submittedName>
</protein>
<keyword evidence="1" id="KW-0812">Transmembrane</keyword>